<dbReference type="AlphaFoldDB" id="T0MF11"/>
<dbReference type="EMBL" id="KE647381">
    <property type="protein sequence ID" value="EQB59670.1"/>
    <property type="molecule type" value="Genomic_DNA"/>
</dbReference>
<organism evidence="2 3">
    <name type="scientific">Vairimorpha apis BRL 01</name>
    <dbReference type="NCBI Taxonomy" id="1037528"/>
    <lineage>
        <taxon>Eukaryota</taxon>
        <taxon>Fungi</taxon>
        <taxon>Fungi incertae sedis</taxon>
        <taxon>Microsporidia</taxon>
        <taxon>Nosematidae</taxon>
        <taxon>Vairimorpha</taxon>
    </lineage>
</organism>
<dbReference type="HOGENOM" id="CLU_2321016_0_0_1"/>
<dbReference type="Proteomes" id="UP000053780">
    <property type="component" value="Unassembled WGS sequence"/>
</dbReference>
<protein>
    <submittedName>
        <fullName evidence="2">Uncharacterized protein</fullName>
    </submittedName>
</protein>
<evidence type="ECO:0000256" key="1">
    <source>
        <dbReference type="SAM" id="MobiDB-lite"/>
    </source>
</evidence>
<evidence type="ECO:0000313" key="2">
    <source>
        <dbReference type="EMBL" id="EQB59670.1"/>
    </source>
</evidence>
<dbReference type="VEuPathDB" id="MicrosporidiaDB:NAPIS_ORF02771"/>
<reference evidence="2 3" key="1">
    <citation type="journal article" date="2013" name="BMC Genomics">
        <title>Genome sequencing and comparative genomics of honey bee microsporidia, Nosema apis reveal novel insights into host-parasite interactions.</title>
        <authorList>
            <person name="Chen Yp."/>
            <person name="Pettis J.S."/>
            <person name="Zhao Y."/>
            <person name="Liu X."/>
            <person name="Tallon L.J."/>
            <person name="Sadzewicz L.D."/>
            <person name="Li R."/>
            <person name="Zheng H."/>
            <person name="Huang S."/>
            <person name="Zhang X."/>
            <person name="Hamilton M.C."/>
            <person name="Pernal S.F."/>
            <person name="Melathopoulos A.P."/>
            <person name="Yan X."/>
            <person name="Evans J.D."/>
        </authorList>
    </citation>
    <scope>NUCLEOTIDE SEQUENCE [LARGE SCALE GENOMIC DNA]</scope>
    <source>
        <strain evidence="2 3">BRL 01</strain>
    </source>
</reference>
<feature type="region of interest" description="Disordered" evidence="1">
    <location>
        <begin position="60"/>
        <end position="99"/>
    </location>
</feature>
<accession>T0MF11</accession>
<gene>
    <name evidence="2" type="ORF">NAPIS_ORF02771</name>
</gene>
<feature type="compositionally biased region" description="Low complexity" evidence="1">
    <location>
        <begin position="70"/>
        <end position="91"/>
    </location>
</feature>
<name>T0MF11_9MICR</name>
<proteinExistence type="predicted"/>
<evidence type="ECO:0000313" key="3">
    <source>
        <dbReference type="Proteomes" id="UP000053780"/>
    </source>
</evidence>
<keyword evidence="3" id="KW-1185">Reference proteome</keyword>
<sequence length="99" mass="11860">MEYINKVYGNINKLEINKVENSNINKKEKIKDLTYEMDILKQRKYNKEIQIDKDNLSGEVINNNRESTTNRDNYNNIDSSINNDIYNNRDNTTNRERIK</sequence>